<dbReference type="InterPro" id="IPR038570">
    <property type="entry name" value="HicA_sf"/>
</dbReference>
<dbReference type="Pfam" id="PF07927">
    <property type="entry name" value="HicA_toxin"/>
    <property type="match status" value="1"/>
</dbReference>
<dbReference type="RefSeq" id="WP_119746496.1">
    <property type="nucleotide sequence ID" value="NZ_QZCG01000002.1"/>
</dbReference>
<organism evidence="8 9">
    <name type="scientific">Paracoccus onubensis</name>
    <dbReference type="NCBI Taxonomy" id="1675788"/>
    <lineage>
        <taxon>Bacteria</taxon>
        <taxon>Pseudomonadati</taxon>
        <taxon>Pseudomonadota</taxon>
        <taxon>Alphaproteobacteria</taxon>
        <taxon>Rhodobacterales</taxon>
        <taxon>Paracoccaceae</taxon>
        <taxon>Paracoccus</taxon>
    </lineage>
</organism>
<dbReference type="EMBL" id="QZCG01000002">
    <property type="protein sequence ID" value="RJE88255.1"/>
    <property type="molecule type" value="Genomic_DNA"/>
</dbReference>
<comment type="similarity">
    <text evidence="1">Belongs to the HicA mRNA interferase family.</text>
</comment>
<evidence type="ECO:0000256" key="1">
    <source>
        <dbReference type="ARBA" id="ARBA00006620"/>
    </source>
</evidence>
<evidence type="ECO:0000256" key="4">
    <source>
        <dbReference type="ARBA" id="ARBA00022759"/>
    </source>
</evidence>
<evidence type="ECO:0000256" key="5">
    <source>
        <dbReference type="ARBA" id="ARBA00022801"/>
    </source>
</evidence>
<dbReference type="Gene3D" id="3.30.920.30">
    <property type="entry name" value="Hypothetical protein"/>
    <property type="match status" value="1"/>
</dbReference>
<comment type="caution">
    <text evidence="8">The sequence shown here is derived from an EMBL/GenBank/DDBJ whole genome shotgun (WGS) entry which is preliminary data.</text>
</comment>
<keyword evidence="4" id="KW-0255">Endonuclease</keyword>
<dbReference type="SUPFAM" id="SSF54786">
    <property type="entry name" value="YcfA/nrd intein domain"/>
    <property type="match status" value="1"/>
</dbReference>
<protein>
    <submittedName>
        <fullName evidence="8">Type II toxin-antitoxin system HicA family toxin</fullName>
    </submittedName>
</protein>
<keyword evidence="2" id="KW-1277">Toxin-antitoxin system</keyword>
<dbReference type="GO" id="GO:0003729">
    <property type="term" value="F:mRNA binding"/>
    <property type="evidence" value="ECO:0007669"/>
    <property type="project" value="InterPro"/>
</dbReference>
<keyword evidence="6" id="KW-0694">RNA-binding</keyword>
<dbReference type="InterPro" id="IPR012933">
    <property type="entry name" value="HicA_mRNA_interferase"/>
</dbReference>
<evidence type="ECO:0000256" key="7">
    <source>
        <dbReference type="ARBA" id="ARBA00023016"/>
    </source>
</evidence>
<reference evidence="9" key="1">
    <citation type="submission" date="2018-09" db="EMBL/GenBank/DDBJ databases">
        <title>Acidovorax cavernicola nov. sp. isolated from Gruta de las Maravillas (Aracena, Spain).</title>
        <authorList>
            <person name="Jurado V."/>
            <person name="Gutierrez-Patricio S."/>
            <person name="Gonzalez-Pimentel J.L."/>
            <person name="Miller A.Z."/>
            <person name="Laiz L."/>
            <person name="Saiz-Jimenez C."/>
        </authorList>
    </citation>
    <scope>NUCLEOTIDE SEQUENCE [LARGE SCALE GENOMIC DNA]</scope>
    <source>
        <strain evidence="9">1011MAR3C25</strain>
    </source>
</reference>
<keyword evidence="7" id="KW-0346">Stress response</keyword>
<accession>A0A418T4Y6</accession>
<evidence type="ECO:0000256" key="6">
    <source>
        <dbReference type="ARBA" id="ARBA00022884"/>
    </source>
</evidence>
<name>A0A418T4Y6_9RHOB</name>
<dbReference type="GO" id="GO:0004519">
    <property type="term" value="F:endonuclease activity"/>
    <property type="evidence" value="ECO:0007669"/>
    <property type="project" value="UniProtKB-KW"/>
</dbReference>
<evidence type="ECO:0000256" key="3">
    <source>
        <dbReference type="ARBA" id="ARBA00022722"/>
    </source>
</evidence>
<dbReference type="GO" id="GO:0016787">
    <property type="term" value="F:hydrolase activity"/>
    <property type="evidence" value="ECO:0007669"/>
    <property type="project" value="UniProtKB-KW"/>
</dbReference>
<evidence type="ECO:0000313" key="8">
    <source>
        <dbReference type="EMBL" id="RJE88255.1"/>
    </source>
</evidence>
<dbReference type="AlphaFoldDB" id="A0A418T4Y6"/>
<keyword evidence="5" id="KW-0378">Hydrolase</keyword>
<keyword evidence="3" id="KW-0540">Nuclease</keyword>
<proteinExistence type="inferred from homology"/>
<sequence length="62" mass="6793">MNSKELQKLLKKHGATFETHKGGSGHLTVRLGDRTSQIPMHGSRKELGTGLVNKIKKDLGIN</sequence>
<gene>
    <name evidence="8" type="ORF">D3P04_03240</name>
</gene>
<keyword evidence="9" id="KW-1185">Reference proteome</keyword>
<dbReference type="OrthoDB" id="5522355at2"/>
<evidence type="ECO:0000313" key="9">
    <source>
        <dbReference type="Proteomes" id="UP000284202"/>
    </source>
</evidence>
<evidence type="ECO:0000256" key="2">
    <source>
        <dbReference type="ARBA" id="ARBA00022649"/>
    </source>
</evidence>
<dbReference type="Proteomes" id="UP000284202">
    <property type="component" value="Unassembled WGS sequence"/>
</dbReference>